<dbReference type="Proteomes" id="UP001164746">
    <property type="component" value="Chromosome 12"/>
</dbReference>
<gene>
    <name evidence="1" type="ORF">MAR_015140</name>
</gene>
<evidence type="ECO:0000313" key="2">
    <source>
        <dbReference type="Proteomes" id="UP001164746"/>
    </source>
</evidence>
<dbReference type="SUPFAM" id="SSF52540">
    <property type="entry name" value="P-loop containing nucleoside triphosphate hydrolases"/>
    <property type="match status" value="1"/>
</dbReference>
<reference evidence="1" key="1">
    <citation type="submission" date="2022-11" db="EMBL/GenBank/DDBJ databases">
        <title>Centuries of genome instability and evolution in soft-shell clam transmissible cancer (bioRxiv).</title>
        <authorList>
            <person name="Hart S.F.M."/>
            <person name="Yonemitsu M.A."/>
            <person name="Giersch R.M."/>
            <person name="Beal B.F."/>
            <person name="Arriagada G."/>
            <person name="Davis B.W."/>
            <person name="Ostrander E.A."/>
            <person name="Goff S.P."/>
            <person name="Metzger M.J."/>
        </authorList>
    </citation>
    <scope>NUCLEOTIDE SEQUENCE</scope>
    <source>
        <strain evidence="1">MELC-2E11</strain>
        <tissue evidence="1">Siphon/mantle</tissue>
    </source>
</reference>
<evidence type="ECO:0000313" key="1">
    <source>
        <dbReference type="EMBL" id="WAR21166.1"/>
    </source>
</evidence>
<dbReference type="PANTHER" id="PTHR46312:SF2">
    <property type="entry name" value="NUCLEOTIDE-BINDING OLIGOMERIZATION DOMAIN-CONTAINING PROTEIN 2-LIKE"/>
    <property type="match status" value="1"/>
</dbReference>
<accession>A0ABY7FJS5</accession>
<dbReference type="InterPro" id="IPR027417">
    <property type="entry name" value="P-loop_NTPase"/>
</dbReference>
<dbReference type="Gene3D" id="3.40.50.300">
    <property type="entry name" value="P-loop containing nucleotide triphosphate hydrolases"/>
    <property type="match status" value="1"/>
</dbReference>
<proteinExistence type="predicted"/>
<evidence type="ECO:0008006" key="3">
    <source>
        <dbReference type="Google" id="ProtNLM"/>
    </source>
</evidence>
<dbReference type="PANTHER" id="PTHR46312">
    <property type="entry name" value="NACHT DOMAIN-CONTAINING PROTEIN"/>
    <property type="match status" value="1"/>
</dbReference>
<name>A0ABY7FJS5_MYAAR</name>
<organism evidence="1 2">
    <name type="scientific">Mya arenaria</name>
    <name type="common">Soft-shell clam</name>
    <dbReference type="NCBI Taxonomy" id="6604"/>
    <lineage>
        <taxon>Eukaryota</taxon>
        <taxon>Metazoa</taxon>
        <taxon>Spiralia</taxon>
        <taxon>Lophotrochozoa</taxon>
        <taxon>Mollusca</taxon>
        <taxon>Bivalvia</taxon>
        <taxon>Autobranchia</taxon>
        <taxon>Heteroconchia</taxon>
        <taxon>Euheterodonta</taxon>
        <taxon>Imparidentia</taxon>
        <taxon>Neoheterodontei</taxon>
        <taxon>Myida</taxon>
        <taxon>Myoidea</taxon>
        <taxon>Myidae</taxon>
        <taxon>Mya</taxon>
    </lineage>
</organism>
<dbReference type="EMBL" id="CP111023">
    <property type="protein sequence ID" value="WAR21166.1"/>
    <property type="molecule type" value="Genomic_DNA"/>
</dbReference>
<keyword evidence="2" id="KW-1185">Reference proteome</keyword>
<sequence length="1137" mass="129993">MDYVDNQTFAPFHETNLQKITENISDNTEPKVIDPQNTSSAFQETEQKLIIDSLLSDSTEPKVIDQQATSSAFHETELKLIIDSLLSDSTELKTVINPSNATLSFQETENSILYDNTELKLIDPPNASSSAFVERETMIVVDSLLSINIEPNDIHPTNVLLTSHETEPKKIVNNVQFDNIEFIDDTECETDPNDIESVTGSSNEFDDYLIQVLSRERYQEERQILCRNVAGDIALEFCSDMQHELSEAKMELLTFSDNIKENLKTCLKSEEGCFSLQQDLTRLYDQRYRTKSLCPLTPEVDGTFDNLYIPPELTVTELPKLNNSTQSFSQRSTRVLKMEDVFYRDSLHSKPAKSIYIVGESGIGKTSLCTKLVLEWSRLTNNSPRPASETTAPKQFCENTLFADMNFLSSFSFVFFIPLRDVLGLCDVDAMIKTHLLRCLSSQYTDEFLNKVLSEEQCLMIIDGLDEWFHPKNCFCGLIYQDAPNTRLRDNCTEIFTTRPWKMSEIRVKHTQIDSLVTIEGIYDYTTAVQTFAACLNQHRPDDSDTFYSIIERYNLYQIIKVPVLLLQILCLWSEEKQFGLSYCEMYATVVDMLLEWSSKVAVENQGIRNNFLDTSYSELQCLKGKRFCQSHIELLSKMGCLALNMIFEESENILHFDEGYVLQFIEVGDLKQALGTGILSCHKIPNCVPRRKVFYNFLHKSFQEFLAGLFLVANDRNQTEYKRRLHDYFKNMQSPVSCTRFFVFICGLRPDCAEKLCLSISENLTEEIVNKSTSYIQRKRFIKSLQMMIIKGQKECLKNYHSKTTLPLLHFIEGESDSYDPADKVLVERLVSMNKGKLQSLALFGGTKVFSDENVRCVDLSECRQLKSLYICSMFGKSIKLKAKHIEICFLKNVSETLETTVMKYLAKHSGNIRRFSVVPCCDSKLFQIIIKNAYNTLEIVRVTFSEFQELGTLDLRACHRLKCLDIGGQMSVLRLPKDTLDSLHIRDITSSAEGTTFKTLAKNRSDQLKCLEVQFCKQPDKLSKTIALLTITELYINSTTYSVDFGLPDSVEMVELRHVTFTGRSAECLVNRLACIGTIHSVECKMTDCIFKPHSDFFRLKDTVENTEALTSVDMVIEQSCDMHSLFSIHVKSVT</sequence>
<protein>
    <recommendedName>
        <fullName evidence="3">NACHT domain-containing protein</fullName>
    </recommendedName>
</protein>